<accession>A0ABV0XE04</accession>
<evidence type="ECO:0000313" key="2">
    <source>
        <dbReference type="EMBL" id="MEQ2279666.1"/>
    </source>
</evidence>
<organism evidence="2 3">
    <name type="scientific">Ameca splendens</name>
    <dbReference type="NCBI Taxonomy" id="208324"/>
    <lineage>
        <taxon>Eukaryota</taxon>
        <taxon>Metazoa</taxon>
        <taxon>Chordata</taxon>
        <taxon>Craniata</taxon>
        <taxon>Vertebrata</taxon>
        <taxon>Euteleostomi</taxon>
        <taxon>Actinopterygii</taxon>
        <taxon>Neopterygii</taxon>
        <taxon>Teleostei</taxon>
        <taxon>Neoteleostei</taxon>
        <taxon>Acanthomorphata</taxon>
        <taxon>Ovalentaria</taxon>
        <taxon>Atherinomorphae</taxon>
        <taxon>Cyprinodontiformes</taxon>
        <taxon>Goodeidae</taxon>
        <taxon>Ameca</taxon>
    </lineage>
</organism>
<name>A0ABV0XE04_9TELE</name>
<dbReference type="EMBL" id="JAHRIP010000712">
    <property type="protein sequence ID" value="MEQ2279666.1"/>
    <property type="molecule type" value="Genomic_DNA"/>
</dbReference>
<evidence type="ECO:0000256" key="1">
    <source>
        <dbReference type="SAM" id="MobiDB-lite"/>
    </source>
</evidence>
<evidence type="ECO:0000313" key="3">
    <source>
        <dbReference type="Proteomes" id="UP001469553"/>
    </source>
</evidence>
<proteinExistence type="predicted"/>
<dbReference type="Proteomes" id="UP001469553">
    <property type="component" value="Unassembled WGS sequence"/>
</dbReference>
<comment type="caution">
    <text evidence="2">The sequence shown here is derived from an EMBL/GenBank/DDBJ whole genome shotgun (WGS) entry which is preliminary data.</text>
</comment>
<feature type="region of interest" description="Disordered" evidence="1">
    <location>
        <begin position="27"/>
        <end position="49"/>
    </location>
</feature>
<sequence>MNKKKISKLKHSSKIKPKHQRIIHVAANESVKDSKRSQNNLKSANPHDSLEVEDVRNNSQNAQVWAGLLIQKIARCYKKSPNTLKCPQRTYSKLLPWLISKRLVLKSKIQKT</sequence>
<protein>
    <submittedName>
        <fullName evidence="2">Uncharacterized protein</fullName>
    </submittedName>
</protein>
<reference evidence="2 3" key="1">
    <citation type="submission" date="2021-06" db="EMBL/GenBank/DDBJ databases">
        <authorList>
            <person name="Palmer J.M."/>
        </authorList>
    </citation>
    <scope>NUCLEOTIDE SEQUENCE [LARGE SCALE GENOMIC DNA]</scope>
    <source>
        <strain evidence="2 3">AS_MEX2019</strain>
        <tissue evidence="2">Muscle</tissue>
    </source>
</reference>
<gene>
    <name evidence="2" type="ORF">AMECASPLE_011700</name>
</gene>
<keyword evidence="3" id="KW-1185">Reference proteome</keyword>